<proteinExistence type="predicted"/>
<evidence type="ECO:0000313" key="3">
    <source>
        <dbReference type="Proteomes" id="UP000060778"/>
    </source>
</evidence>
<dbReference type="AlphaFoldDB" id="A0A0U2U951"/>
<evidence type="ECO:0000256" key="1">
    <source>
        <dbReference type="SAM" id="Coils"/>
    </source>
</evidence>
<evidence type="ECO:0000313" key="2">
    <source>
        <dbReference type="EMBL" id="ALU12596.1"/>
    </source>
</evidence>
<dbReference type="STRING" id="940295.EYM_05565"/>
<sequence>MGGLRCPNEIWIVNDQIKEFACYYECERNKPCIKETDVYGAEIISVMGKLYRKGNRIGAHRGSGSGVVYLKPVPGVREIRVGTSVITVKKLQFSLNVKEAYLLAPTDVTLKFEGDEGEIAFKGYLYGYPVQGSVRVPKEEVLTVLPRSEVGGFLEFETTPIYLFEFSLPKPKVPVKDMKVLEEPYLGSRVLVSVEVRPNSEFQVEAYGDLARGKSDSKGKGAVTITVKEKIGKGRVTVGLYSKEFDLPLPKEPFRMDVVEIGKRNRLNLSITSSIEAEVEVEVVGLDAPFNKKLLLKRGKNLFSLALPKLKGFSELREITVRLKYGTYECSKKLLAKISGMARVVAFDGKRLWIYSEGDLDYGQIKLMKGVNVIKPPIKNFEVKERYLIRGPFDVDEVVAVSKGKCVQVIGDSIGTFCLDGTVKFVSANGEWVLFSDGARSVIAQSPRSIGKVIEIGGNVGACAKGMPIICNESGCFRVRNGSLTKVFEGAEKIEGPFLLWKGKLYVIEGNEVREVTEADNFSYFDGKLAVLKGSVVEVEGKKFELDADEISISYDFLIALKGRTMKVYDLDGNLLYVHSQEIESAKALPNGAALSKGGELLIGEFVPDLIEEPLFVTSHTIEWSYEDLHFVTRNYQLFEEVEGCEALNEYLLPEEGFVACKVVYSDERYKPYASHLESFETVAKLFKLSRLMRRGEKLRNLFLKVLDESLPLNEIELRKLLERLRNELEEGRIELESVREIENVIRTFQKPPEGSAEVFREVLSLKNDMELGKFLSERSISAYDLIKVLSAEVKYPRKLIRDAIETVNAIKAIRGL</sequence>
<dbReference type="EMBL" id="CP006867">
    <property type="protein sequence ID" value="ALU12596.1"/>
    <property type="molecule type" value="Genomic_DNA"/>
</dbReference>
<organism evidence="2 3">
    <name type="scientific">Ignicoccus islandicus DSM 13165</name>
    <dbReference type="NCBI Taxonomy" id="940295"/>
    <lineage>
        <taxon>Archaea</taxon>
        <taxon>Thermoproteota</taxon>
        <taxon>Thermoprotei</taxon>
        <taxon>Desulfurococcales</taxon>
        <taxon>Desulfurococcaceae</taxon>
        <taxon>Ignicoccus</taxon>
    </lineage>
</organism>
<feature type="coiled-coil region" evidence="1">
    <location>
        <begin position="715"/>
        <end position="742"/>
    </location>
</feature>
<gene>
    <name evidence="2" type="ORF">EYM_05565</name>
</gene>
<accession>A0A0U2U951</accession>
<name>A0A0U2U951_9CREN</name>
<reference evidence="2 3" key="1">
    <citation type="submission" date="2013-11" db="EMBL/GenBank/DDBJ databases">
        <title>Comparative genomics of Ignicoccus.</title>
        <authorList>
            <person name="Podar M."/>
        </authorList>
    </citation>
    <scope>NUCLEOTIDE SEQUENCE [LARGE SCALE GENOMIC DNA]</scope>
    <source>
        <strain evidence="2 3">DSM 13165</strain>
    </source>
</reference>
<dbReference type="GeneID" id="30680496"/>
<keyword evidence="1" id="KW-0175">Coiled coil</keyword>
<dbReference type="RefSeq" id="WP_075050025.1">
    <property type="nucleotide sequence ID" value="NZ_CP006867.1"/>
</dbReference>
<dbReference type="KEGG" id="iis:EYM_05565"/>
<protein>
    <submittedName>
        <fullName evidence="2">Uncharacterized protein</fullName>
    </submittedName>
</protein>
<keyword evidence="3" id="KW-1185">Reference proteome</keyword>
<dbReference type="Proteomes" id="UP000060778">
    <property type="component" value="Chromosome"/>
</dbReference>